<comment type="similarity">
    <text evidence="2">Belongs to the purine-cytosine permease (2.A.39) family.</text>
</comment>
<dbReference type="EMBL" id="JADGJH010001497">
    <property type="protein sequence ID" value="KAJ3112867.1"/>
    <property type="molecule type" value="Genomic_DNA"/>
</dbReference>
<protein>
    <submittedName>
        <fullName evidence="8">Uncharacterized protein</fullName>
    </submittedName>
</protein>
<dbReference type="InterPro" id="IPR001248">
    <property type="entry name" value="Pur-cyt_permease"/>
</dbReference>
<feature type="transmembrane region" description="Helical" evidence="7">
    <location>
        <begin position="133"/>
        <end position="153"/>
    </location>
</feature>
<organism evidence="8 9">
    <name type="scientific">Physocladia obscura</name>
    <dbReference type="NCBI Taxonomy" id="109957"/>
    <lineage>
        <taxon>Eukaryota</taxon>
        <taxon>Fungi</taxon>
        <taxon>Fungi incertae sedis</taxon>
        <taxon>Chytridiomycota</taxon>
        <taxon>Chytridiomycota incertae sedis</taxon>
        <taxon>Chytridiomycetes</taxon>
        <taxon>Chytridiales</taxon>
        <taxon>Chytriomycetaceae</taxon>
        <taxon>Physocladia</taxon>
    </lineage>
</organism>
<dbReference type="GO" id="GO:0005886">
    <property type="term" value="C:plasma membrane"/>
    <property type="evidence" value="ECO:0007669"/>
    <property type="project" value="TreeGrafter"/>
</dbReference>
<feature type="non-terminal residue" evidence="8">
    <location>
        <position position="159"/>
    </location>
</feature>
<proteinExistence type="inferred from homology"/>
<evidence type="ECO:0000313" key="9">
    <source>
        <dbReference type="Proteomes" id="UP001211907"/>
    </source>
</evidence>
<evidence type="ECO:0000256" key="1">
    <source>
        <dbReference type="ARBA" id="ARBA00004141"/>
    </source>
</evidence>
<sequence>MEGEIEKGEDKADVKELVDAKETNKTSVHWEWLSRIGAEERGVEWCPPEERLDRSPWDSFTFWFSVNVAATTVPIGLLGPEFGLGLKDSLCTVIFFNILGCLLIALCAIQGPITGLRQMIIARYSFGFYGGVFLSFINIITQAGFAVVAILVGGQSLQA</sequence>
<dbReference type="GO" id="GO:0022857">
    <property type="term" value="F:transmembrane transporter activity"/>
    <property type="evidence" value="ECO:0007669"/>
    <property type="project" value="InterPro"/>
</dbReference>
<gene>
    <name evidence="8" type="ORF">HK100_002168</name>
</gene>
<keyword evidence="9" id="KW-1185">Reference proteome</keyword>
<evidence type="ECO:0000256" key="3">
    <source>
        <dbReference type="ARBA" id="ARBA00022448"/>
    </source>
</evidence>
<accession>A0AAD5XBA1</accession>
<evidence type="ECO:0000256" key="7">
    <source>
        <dbReference type="SAM" id="Phobius"/>
    </source>
</evidence>
<evidence type="ECO:0000256" key="2">
    <source>
        <dbReference type="ARBA" id="ARBA00008974"/>
    </source>
</evidence>
<name>A0AAD5XBA1_9FUNG</name>
<dbReference type="Gene3D" id="1.10.4160.10">
    <property type="entry name" value="Hydantoin permease"/>
    <property type="match status" value="1"/>
</dbReference>
<keyword evidence="5 7" id="KW-1133">Transmembrane helix</keyword>
<evidence type="ECO:0000313" key="8">
    <source>
        <dbReference type="EMBL" id="KAJ3112867.1"/>
    </source>
</evidence>
<dbReference type="AlphaFoldDB" id="A0AAD5XBA1"/>
<dbReference type="PANTHER" id="PTHR31806">
    <property type="entry name" value="PURINE-CYTOSINE PERMEASE FCY2-RELATED"/>
    <property type="match status" value="1"/>
</dbReference>
<comment type="caution">
    <text evidence="8">The sequence shown here is derived from an EMBL/GenBank/DDBJ whole genome shotgun (WGS) entry which is preliminary data.</text>
</comment>
<dbReference type="InterPro" id="IPR026030">
    <property type="entry name" value="Pur-cyt_permease_Fcy2/21/22"/>
</dbReference>
<dbReference type="Pfam" id="PF02133">
    <property type="entry name" value="Transp_cyt_pur"/>
    <property type="match status" value="1"/>
</dbReference>
<dbReference type="Proteomes" id="UP001211907">
    <property type="component" value="Unassembled WGS sequence"/>
</dbReference>
<feature type="transmembrane region" description="Helical" evidence="7">
    <location>
        <begin position="90"/>
        <end position="113"/>
    </location>
</feature>
<evidence type="ECO:0000256" key="6">
    <source>
        <dbReference type="ARBA" id="ARBA00023136"/>
    </source>
</evidence>
<keyword evidence="3" id="KW-0813">Transport</keyword>
<keyword evidence="4 7" id="KW-0812">Transmembrane</keyword>
<dbReference type="PANTHER" id="PTHR31806:SF1">
    <property type="entry name" value="PURINE-CYTOSINE PERMEASE FCY2-RELATED"/>
    <property type="match status" value="1"/>
</dbReference>
<evidence type="ECO:0000256" key="5">
    <source>
        <dbReference type="ARBA" id="ARBA00022989"/>
    </source>
</evidence>
<evidence type="ECO:0000256" key="4">
    <source>
        <dbReference type="ARBA" id="ARBA00022692"/>
    </source>
</evidence>
<keyword evidence="6 7" id="KW-0472">Membrane</keyword>
<comment type="subcellular location">
    <subcellularLocation>
        <location evidence="1">Membrane</location>
        <topology evidence="1">Multi-pass membrane protein</topology>
    </subcellularLocation>
</comment>
<reference evidence="8" key="1">
    <citation type="submission" date="2020-05" db="EMBL/GenBank/DDBJ databases">
        <title>Phylogenomic resolution of chytrid fungi.</title>
        <authorList>
            <person name="Stajich J.E."/>
            <person name="Amses K."/>
            <person name="Simmons R."/>
            <person name="Seto K."/>
            <person name="Myers J."/>
            <person name="Bonds A."/>
            <person name="Quandt C.A."/>
            <person name="Barry K."/>
            <person name="Liu P."/>
            <person name="Grigoriev I."/>
            <person name="Longcore J.E."/>
            <person name="James T.Y."/>
        </authorList>
    </citation>
    <scope>NUCLEOTIDE SEQUENCE</scope>
    <source>
        <strain evidence="8">JEL0513</strain>
    </source>
</reference>
<feature type="transmembrane region" description="Helical" evidence="7">
    <location>
        <begin position="60"/>
        <end position="78"/>
    </location>
</feature>